<name>A0A9P3GJ08_9APHY</name>
<dbReference type="Proteomes" id="UP000703269">
    <property type="component" value="Unassembled WGS sequence"/>
</dbReference>
<organism evidence="3 4">
    <name type="scientific">Phanerochaete sordida</name>
    <dbReference type="NCBI Taxonomy" id="48140"/>
    <lineage>
        <taxon>Eukaryota</taxon>
        <taxon>Fungi</taxon>
        <taxon>Dikarya</taxon>
        <taxon>Basidiomycota</taxon>
        <taxon>Agaricomycotina</taxon>
        <taxon>Agaricomycetes</taxon>
        <taxon>Polyporales</taxon>
        <taxon>Phanerochaetaceae</taxon>
        <taxon>Phanerochaete</taxon>
    </lineage>
</organism>
<accession>A0A9P3GJ08</accession>
<feature type="region of interest" description="Disordered" evidence="1">
    <location>
        <begin position="158"/>
        <end position="199"/>
    </location>
</feature>
<protein>
    <submittedName>
        <fullName evidence="3">Uncharacterized protein</fullName>
    </submittedName>
</protein>
<dbReference type="EMBL" id="BPQB01000040">
    <property type="protein sequence ID" value="GJE94500.1"/>
    <property type="molecule type" value="Genomic_DNA"/>
</dbReference>
<gene>
    <name evidence="3" type="ORF">PsYK624_106700</name>
</gene>
<dbReference type="OrthoDB" id="2754894at2759"/>
<keyword evidence="2" id="KW-0732">Signal</keyword>
<feature type="compositionally biased region" description="Low complexity" evidence="1">
    <location>
        <begin position="158"/>
        <end position="194"/>
    </location>
</feature>
<feature type="signal peptide" evidence="2">
    <location>
        <begin position="1"/>
        <end position="22"/>
    </location>
</feature>
<comment type="caution">
    <text evidence="3">The sequence shown here is derived from an EMBL/GenBank/DDBJ whole genome shotgun (WGS) entry which is preliminary data.</text>
</comment>
<feature type="chain" id="PRO_5040319279" evidence="2">
    <location>
        <begin position="23"/>
        <end position="253"/>
    </location>
</feature>
<evidence type="ECO:0000256" key="2">
    <source>
        <dbReference type="SAM" id="SignalP"/>
    </source>
</evidence>
<reference evidence="3 4" key="1">
    <citation type="submission" date="2021-08" db="EMBL/GenBank/DDBJ databases">
        <title>Draft Genome Sequence of Phanerochaete sordida strain YK-624.</title>
        <authorList>
            <person name="Mori T."/>
            <person name="Dohra H."/>
            <person name="Suzuki T."/>
            <person name="Kawagishi H."/>
            <person name="Hirai H."/>
        </authorList>
    </citation>
    <scope>NUCLEOTIDE SEQUENCE [LARGE SCALE GENOMIC DNA]</scope>
    <source>
        <strain evidence="3 4">YK-624</strain>
    </source>
</reference>
<evidence type="ECO:0000313" key="3">
    <source>
        <dbReference type="EMBL" id="GJE94500.1"/>
    </source>
</evidence>
<sequence>MALNSVSVLVTVLALVICGVLSQSTDVTCATSFSWTANSFGQNPCLVTAYLWEACTEDPSTAYIPDLASIDSSTYPQTNTPTACSCSMVYYNTISACALCQGGQTQAWTSYVESCPTSLITSDASFPESIPGGTTVPAWAYQDVSGTDYFDPNAAEQVAQQGGAAGTGPAEPSGNSGSPTSAPSTPDPTPSASSQGSGSNVADIAGGVGGGVGGLIVLALGAWIVSKLNGGPSIGSINIFNFHCHSKGGGSHA</sequence>
<keyword evidence="4" id="KW-1185">Reference proteome</keyword>
<evidence type="ECO:0000256" key="1">
    <source>
        <dbReference type="SAM" id="MobiDB-lite"/>
    </source>
</evidence>
<dbReference type="AlphaFoldDB" id="A0A9P3GJ08"/>
<evidence type="ECO:0000313" key="4">
    <source>
        <dbReference type="Proteomes" id="UP000703269"/>
    </source>
</evidence>
<proteinExistence type="predicted"/>